<evidence type="ECO:0000256" key="1">
    <source>
        <dbReference type="SAM" id="MobiDB-lite"/>
    </source>
</evidence>
<accession>D3Q0A1</accession>
<evidence type="ECO:0000313" key="3">
    <source>
        <dbReference type="Proteomes" id="UP000000844"/>
    </source>
</evidence>
<dbReference type="Proteomes" id="UP000000844">
    <property type="component" value="Chromosome"/>
</dbReference>
<name>D3Q0A1_STANL</name>
<protein>
    <submittedName>
        <fullName evidence="2">Uncharacterized protein</fullName>
    </submittedName>
</protein>
<gene>
    <name evidence="2" type="ordered locus">Snas_6004</name>
</gene>
<keyword evidence="3" id="KW-1185">Reference proteome</keyword>
<dbReference type="RefSeq" id="WP_013021201.1">
    <property type="nucleotide sequence ID" value="NC_013947.1"/>
</dbReference>
<feature type="region of interest" description="Disordered" evidence="1">
    <location>
        <begin position="121"/>
        <end position="162"/>
    </location>
</feature>
<dbReference type="STRING" id="446470.Snas_6004"/>
<reference evidence="2 3" key="1">
    <citation type="journal article" date="2009" name="Stand. Genomic Sci.">
        <title>Complete genome sequence of Stackebrandtia nassauensis type strain (LLR-40K-21).</title>
        <authorList>
            <person name="Munk C."/>
            <person name="Lapidus A."/>
            <person name="Copeland A."/>
            <person name="Jando M."/>
            <person name="Mayilraj S."/>
            <person name="Glavina Del Rio T."/>
            <person name="Nolan M."/>
            <person name="Chen F."/>
            <person name="Lucas S."/>
            <person name="Tice H."/>
            <person name="Cheng J.F."/>
            <person name="Han C."/>
            <person name="Detter J.C."/>
            <person name="Bruce D."/>
            <person name="Goodwin L."/>
            <person name="Chain P."/>
            <person name="Pitluck S."/>
            <person name="Goker M."/>
            <person name="Ovchinikova G."/>
            <person name="Pati A."/>
            <person name="Ivanova N."/>
            <person name="Mavromatis K."/>
            <person name="Chen A."/>
            <person name="Palaniappan K."/>
            <person name="Land M."/>
            <person name="Hauser L."/>
            <person name="Chang Y.J."/>
            <person name="Jeffries C.D."/>
            <person name="Bristow J."/>
            <person name="Eisen J.A."/>
            <person name="Markowitz V."/>
            <person name="Hugenholtz P."/>
            <person name="Kyrpides N.C."/>
            <person name="Klenk H.P."/>
        </authorList>
    </citation>
    <scope>NUCLEOTIDE SEQUENCE [LARGE SCALE GENOMIC DNA]</scope>
    <source>
        <strain evidence="3">DSM 44728 / CIP 108903 / NRRL B-16338 / NBRC 102104 / LLR-40K-21</strain>
    </source>
</reference>
<dbReference type="EMBL" id="CP001778">
    <property type="protein sequence ID" value="ADD45630.1"/>
    <property type="molecule type" value="Genomic_DNA"/>
</dbReference>
<evidence type="ECO:0000313" key="2">
    <source>
        <dbReference type="EMBL" id="ADD45630.1"/>
    </source>
</evidence>
<dbReference type="KEGG" id="sna:Snas_6004"/>
<dbReference type="AlphaFoldDB" id="D3Q0A1"/>
<sequence>MTVAGELTKLWKAGAYTLPEAAAQYGDAGQKSGWTTGFDESGFLRTSVSGRVTAPMGVDQPLEHTDLGKLQPQWTRLRDTLQNRIIHKTRANLVKAGEALMQIADDYADRDGRARDAIDREREQLDKIGPPVVPDAPTHTTPKPKDYYESPTGDDLVKPLPY</sequence>
<dbReference type="HOGENOM" id="CLU_1634362_0_0_11"/>
<organism evidence="2 3">
    <name type="scientific">Stackebrandtia nassauensis (strain DSM 44728 / CIP 108903 / NRRL B-16338 / NBRC 102104 / LLR-40K-21)</name>
    <dbReference type="NCBI Taxonomy" id="446470"/>
    <lineage>
        <taxon>Bacteria</taxon>
        <taxon>Bacillati</taxon>
        <taxon>Actinomycetota</taxon>
        <taxon>Actinomycetes</taxon>
        <taxon>Glycomycetales</taxon>
        <taxon>Glycomycetaceae</taxon>
        <taxon>Stackebrandtia</taxon>
    </lineage>
</organism>
<proteinExistence type="predicted"/>